<evidence type="ECO:0000259" key="1">
    <source>
        <dbReference type="PROSITE" id="PS50943"/>
    </source>
</evidence>
<dbReference type="Gene3D" id="1.10.260.40">
    <property type="entry name" value="lambda repressor-like DNA-binding domains"/>
    <property type="match status" value="1"/>
</dbReference>
<organism evidence="2 3">
    <name type="scientific">Polaromonas jejuensis</name>
    <dbReference type="NCBI Taxonomy" id="457502"/>
    <lineage>
        <taxon>Bacteria</taxon>
        <taxon>Pseudomonadati</taxon>
        <taxon>Pseudomonadota</taxon>
        <taxon>Betaproteobacteria</taxon>
        <taxon>Burkholderiales</taxon>
        <taxon>Comamonadaceae</taxon>
        <taxon>Polaromonas</taxon>
    </lineage>
</organism>
<evidence type="ECO:0000313" key="2">
    <source>
        <dbReference type="EMBL" id="MFC5521791.1"/>
    </source>
</evidence>
<gene>
    <name evidence="2" type="ORF">ACFPP7_12840</name>
</gene>
<dbReference type="RefSeq" id="WP_068835258.1">
    <property type="nucleotide sequence ID" value="NZ_JBHSMX010000020.1"/>
</dbReference>
<dbReference type="Proteomes" id="UP001596084">
    <property type="component" value="Unassembled WGS sequence"/>
</dbReference>
<dbReference type="SMART" id="SM00530">
    <property type="entry name" value="HTH_XRE"/>
    <property type="match status" value="1"/>
</dbReference>
<accession>A0ABW0QAC2</accession>
<dbReference type="EMBL" id="JBHSMX010000020">
    <property type="protein sequence ID" value="MFC5521791.1"/>
    <property type="molecule type" value="Genomic_DNA"/>
</dbReference>
<dbReference type="SUPFAM" id="SSF47413">
    <property type="entry name" value="lambda repressor-like DNA-binding domains"/>
    <property type="match status" value="1"/>
</dbReference>
<dbReference type="InterPro" id="IPR010982">
    <property type="entry name" value="Lambda_DNA-bd_dom_sf"/>
</dbReference>
<keyword evidence="3" id="KW-1185">Reference proteome</keyword>
<dbReference type="Pfam" id="PF01381">
    <property type="entry name" value="HTH_3"/>
    <property type="match status" value="1"/>
</dbReference>
<comment type="caution">
    <text evidence="2">The sequence shown here is derived from an EMBL/GenBank/DDBJ whole genome shotgun (WGS) entry which is preliminary data.</text>
</comment>
<dbReference type="CDD" id="cd00093">
    <property type="entry name" value="HTH_XRE"/>
    <property type="match status" value="1"/>
</dbReference>
<protein>
    <submittedName>
        <fullName evidence="2">Helix-turn-helix domain-containing protein</fullName>
    </submittedName>
</protein>
<reference evidence="3" key="1">
    <citation type="journal article" date="2019" name="Int. J. Syst. Evol. Microbiol.">
        <title>The Global Catalogue of Microorganisms (GCM) 10K type strain sequencing project: providing services to taxonomists for standard genome sequencing and annotation.</title>
        <authorList>
            <consortium name="The Broad Institute Genomics Platform"/>
            <consortium name="The Broad Institute Genome Sequencing Center for Infectious Disease"/>
            <person name="Wu L."/>
            <person name="Ma J."/>
        </authorList>
    </citation>
    <scope>NUCLEOTIDE SEQUENCE [LARGE SCALE GENOMIC DNA]</scope>
    <source>
        <strain evidence="3">CGMCC 4.7277</strain>
    </source>
</reference>
<proteinExistence type="predicted"/>
<sequence length="100" mass="10964">MNSVKIPRNQFAKALKHARKLRLLSQEDFGLVSSRTYVSTLERGLKSPTLSKIDELAAVLSLHPLTLLTLAYASRQNAGAEHELLTKVAQELAALQHSAS</sequence>
<feature type="domain" description="HTH cro/C1-type" evidence="1">
    <location>
        <begin position="15"/>
        <end position="67"/>
    </location>
</feature>
<name>A0ABW0QAC2_9BURK</name>
<dbReference type="PROSITE" id="PS50943">
    <property type="entry name" value="HTH_CROC1"/>
    <property type="match status" value="1"/>
</dbReference>
<evidence type="ECO:0000313" key="3">
    <source>
        <dbReference type="Proteomes" id="UP001596084"/>
    </source>
</evidence>
<dbReference type="InterPro" id="IPR001387">
    <property type="entry name" value="Cro/C1-type_HTH"/>
</dbReference>